<dbReference type="Gene3D" id="3.10.450.50">
    <property type="match status" value="1"/>
</dbReference>
<protein>
    <submittedName>
        <fullName evidence="2">Transcriptional regulator</fullName>
    </submittedName>
</protein>
<dbReference type="InterPro" id="IPR037401">
    <property type="entry name" value="SnoaL-like"/>
</dbReference>
<gene>
    <name evidence="2" type="ORF">BFR47_15565</name>
</gene>
<organism evidence="2 3">
    <name type="scientific">Oceanisphaera psychrotolerans</name>
    <dbReference type="NCBI Taxonomy" id="1414654"/>
    <lineage>
        <taxon>Bacteria</taxon>
        <taxon>Pseudomonadati</taxon>
        <taxon>Pseudomonadota</taxon>
        <taxon>Gammaproteobacteria</taxon>
        <taxon>Aeromonadales</taxon>
        <taxon>Aeromonadaceae</taxon>
        <taxon>Oceanisphaera</taxon>
    </lineage>
</organism>
<feature type="domain" description="SnoaL-like" evidence="1">
    <location>
        <begin position="12"/>
        <end position="105"/>
    </location>
</feature>
<evidence type="ECO:0000313" key="2">
    <source>
        <dbReference type="EMBL" id="OIN08155.1"/>
    </source>
</evidence>
<reference evidence="2 3" key="1">
    <citation type="submission" date="2016-07" db="EMBL/GenBank/DDBJ databases">
        <title>Draft Genome Sequence of Oceanisphaera psychrotolerans, isolated from coastal sediment samples.</title>
        <authorList>
            <person name="Zhuo S."/>
            <person name="Ruan Z."/>
        </authorList>
    </citation>
    <scope>NUCLEOTIDE SEQUENCE [LARGE SCALE GENOMIC DNA]</scope>
    <source>
        <strain evidence="2 3">LAM-WHM-ZC</strain>
    </source>
</reference>
<dbReference type="Pfam" id="PF12680">
    <property type="entry name" value="SnoaL_2"/>
    <property type="match status" value="1"/>
</dbReference>
<evidence type="ECO:0000313" key="3">
    <source>
        <dbReference type="Proteomes" id="UP000243073"/>
    </source>
</evidence>
<accession>A0A1J4QCT4</accession>
<proteinExistence type="predicted"/>
<dbReference type="OrthoDB" id="1115105at2"/>
<keyword evidence="3" id="KW-1185">Reference proteome</keyword>
<evidence type="ECO:0000259" key="1">
    <source>
        <dbReference type="Pfam" id="PF12680"/>
    </source>
</evidence>
<dbReference type="SUPFAM" id="SSF54427">
    <property type="entry name" value="NTF2-like"/>
    <property type="match status" value="1"/>
</dbReference>
<dbReference type="RefSeq" id="WP_071473082.1">
    <property type="nucleotide sequence ID" value="NZ_MDKE01000028.1"/>
</dbReference>
<dbReference type="Proteomes" id="UP000243073">
    <property type="component" value="Unassembled WGS sequence"/>
</dbReference>
<sequence>MSPALTVFCREYQRLSGNNLQVLREIYAPDICFSDPAHHIQGIAALLSYFEGLFARVTSCRFEIEQVMEQDGEAFVRWQMTFAHPRLNGGREVSVPGVSHLRFAGQVHEHKDYFDMGAMLYEQLPLLGGVIRGLKRRLGQ</sequence>
<comment type="caution">
    <text evidence="2">The sequence shown here is derived from an EMBL/GenBank/DDBJ whole genome shotgun (WGS) entry which is preliminary data.</text>
</comment>
<name>A0A1J4QCT4_9GAMM</name>
<dbReference type="STRING" id="1414654.BFR47_15565"/>
<dbReference type="InterPro" id="IPR032710">
    <property type="entry name" value="NTF2-like_dom_sf"/>
</dbReference>
<dbReference type="EMBL" id="MDKE01000028">
    <property type="protein sequence ID" value="OIN08155.1"/>
    <property type="molecule type" value="Genomic_DNA"/>
</dbReference>
<dbReference type="AlphaFoldDB" id="A0A1J4QCT4"/>